<sequence>MTVQKSKKGKKPVVTSKSTNEEKSLYITDDYDSETIIDEIDDDDDRVWFNLTDMENLVANCFDNFEENSN</sequence>
<proteinExistence type="predicted"/>
<organism evidence="1 2">
    <name type="scientific">Racocetra persica</name>
    <dbReference type="NCBI Taxonomy" id="160502"/>
    <lineage>
        <taxon>Eukaryota</taxon>
        <taxon>Fungi</taxon>
        <taxon>Fungi incertae sedis</taxon>
        <taxon>Mucoromycota</taxon>
        <taxon>Glomeromycotina</taxon>
        <taxon>Glomeromycetes</taxon>
        <taxon>Diversisporales</taxon>
        <taxon>Gigasporaceae</taxon>
        <taxon>Racocetra</taxon>
    </lineage>
</organism>
<evidence type="ECO:0000313" key="2">
    <source>
        <dbReference type="Proteomes" id="UP000789920"/>
    </source>
</evidence>
<accession>A0ACA9QAL3</accession>
<reference evidence="1" key="1">
    <citation type="submission" date="2021-06" db="EMBL/GenBank/DDBJ databases">
        <authorList>
            <person name="Kallberg Y."/>
            <person name="Tangrot J."/>
            <person name="Rosling A."/>
        </authorList>
    </citation>
    <scope>NUCLEOTIDE SEQUENCE</scope>
    <source>
        <strain evidence="1">MA461A</strain>
    </source>
</reference>
<protein>
    <submittedName>
        <fullName evidence="1">3646_t:CDS:1</fullName>
    </submittedName>
</protein>
<evidence type="ECO:0000313" key="1">
    <source>
        <dbReference type="EMBL" id="CAG8743398.1"/>
    </source>
</evidence>
<name>A0ACA9QAL3_9GLOM</name>
<feature type="non-terminal residue" evidence="1">
    <location>
        <position position="70"/>
    </location>
</feature>
<dbReference type="EMBL" id="CAJVQC010029705">
    <property type="protein sequence ID" value="CAG8743398.1"/>
    <property type="molecule type" value="Genomic_DNA"/>
</dbReference>
<dbReference type="Proteomes" id="UP000789920">
    <property type="component" value="Unassembled WGS sequence"/>
</dbReference>
<gene>
    <name evidence="1" type="ORF">RPERSI_LOCUS13393</name>
</gene>
<comment type="caution">
    <text evidence="1">The sequence shown here is derived from an EMBL/GenBank/DDBJ whole genome shotgun (WGS) entry which is preliminary data.</text>
</comment>
<keyword evidence="2" id="KW-1185">Reference proteome</keyword>